<reference evidence="2" key="1">
    <citation type="journal article" date="2023" name="Plant J.">
        <title>Genome sequences and population genomics provide insights into the demographic history, inbreeding, and mutation load of two 'living fossil' tree species of Dipteronia.</title>
        <authorList>
            <person name="Feng Y."/>
            <person name="Comes H.P."/>
            <person name="Chen J."/>
            <person name="Zhu S."/>
            <person name="Lu R."/>
            <person name="Zhang X."/>
            <person name="Li P."/>
            <person name="Qiu J."/>
            <person name="Olsen K.M."/>
            <person name="Qiu Y."/>
        </authorList>
    </citation>
    <scope>NUCLEOTIDE SEQUENCE</scope>
    <source>
        <strain evidence="2">KIB01</strain>
    </source>
</reference>
<comment type="caution">
    <text evidence="2">The sequence shown here is derived from an EMBL/GenBank/DDBJ whole genome shotgun (WGS) entry which is preliminary data.</text>
</comment>
<dbReference type="Gene3D" id="3.40.50.300">
    <property type="entry name" value="P-loop containing nucleotide triphosphate hydrolases"/>
    <property type="match status" value="1"/>
</dbReference>
<dbReference type="AlphaFoldDB" id="A0AAD9XD51"/>
<name>A0AAD9XD51_9ROSI</name>
<dbReference type="PANTHER" id="PTHR45629:SF7">
    <property type="entry name" value="DNA EXCISION REPAIR PROTEIN ERCC-6-RELATED"/>
    <property type="match status" value="1"/>
</dbReference>
<evidence type="ECO:0000256" key="1">
    <source>
        <dbReference type="ARBA" id="ARBA00022801"/>
    </source>
</evidence>
<accession>A0AAD9XD51</accession>
<keyword evidence="1" id="KW-0378">Hydrolase</keyword>
<dbReference type="GO" id="GO:0015616">
    <property type="term" value="F:DNA translocase activity"/>
    <property type="evidence" value="ECO:0007669"/>
    <property type="project" value="TreeGrafter"/>
</dbReference>
<evidence type="ECO:0000313" key="2">
    <source>
        <dbReference type="EMBL" id="KAK2657127.1"/>
    </source>
</evidence>
<dbReference type="GO" id="GO:0016787">
    <property type="term" value="F:hydrolase activity"/>
    <property type="evidence" value="ECO:0007669"/>
    <property type="project" value="UniProtKB-KW"/>
</dbReference>
<gene>
    <name evidence="2" type="ORF">Ddye_010179</name>
</gene>
<dbReference type="PANTHER" id="PTHR45629">
    <property type="entry name" value="SNF2/RAD54 FAMILY MEMBER"/>
    <property type="match status" value="1"/>
</dbReference>
<keyword evidence="3" id="KW-1185">Reference proteome</keyword>
<dbReference type="GO" id="GO:0007131">
    <property type="term" value="P:reciprocal meiotic recombination"/>
    <property type="evidence" value="ECO:0007669"/>
    <property type="project" value="TreeGrafter"/>
</dbReference>
<dbReference type="InterPro" id="IPR049730">
    <property type="entry name" value="SNF2/RAD54-like_C"/>
</dbReference>
<dbReference type="EMBL" id="JANJYI010000003">
    <property type="protein sequence ID" value="KAK2657127.1"/>
    <property type="molecule type" value="Genomic_DNA"/>
</dbReference>
<protein>
    <recommendedName>
        <fullName evidence="4">Helicase C-terminal domain-containing protein</fullName>
    </recommendedName>
</protein>
<dbReference type="CDD" id="cd18793">
    <property type="entry name" value="SF2_C_SNF"/>
    <property type="match status" value="1"/>
</dbReference>
<dbReference type="SUPFAM" id="SSF52540">
    <property type="entry name" value="P-loop containing nucleoside triphosphate hydrolases"/>
    <property type="match status" value="1"/>
</dbReference>
<dbReference type="GO" id="GO:0005634">
    <property type="term" value="C:nucleus"/>
    <property type="evidence" value="ECO:0007669"/>
    <property type="project" value="TreeGrafter"/>
</dbReference>
<proteinExistence type="predicted"/>
<organism evidence="2 3">
    <name type="scientific">Dipteronia dyeriana</name>
    <dbReference type="NCBI Taxonomy" id="168575"/>
    <lineage>
        <taxon>Eukaryota</taxon>
        <taxon>Viridiplantae</taxon>
        <taxon>Streptophyta</taxon>
        <taxon>Embryophyta</taxon>
        <taxon>Tracheophyta</taxon>
        <taxon>Spermatophyta</taxon>
        <taxon>Magnoliopsida</taxon>
        <taxon>eudicotyledons</taxon>
        <taxon>Gunneridae</taxon>
        <taxon>Pentapetalae</taxon>
        <taxon>rosids</taxon>
        <taxon>malvids</taxon>
        <taxon>Sapindales</taxon>
        <taxon>Sapindaceae</taxon>
        <taxon>Hippocastanoideae</taxon>
        <taxon>Acereae</taxon>
        <taxon>Dipteronia</taxon>
    </lineage>
</organism>
<dbReference type="InterPro" id="IPR050496">
    <property type="entry name" value="SNF2_RAD54_helicase_repair"/>
</dbReference>
<dbReference type="GO" id="GO:0045003">
    <property type="term" value="P:double-strand break repair via synthesis-dependent strand annealing"/>
    <property type="evidence" value="ECO:0007669"/>
    <property type="project" value="TreeGrafter"/>
</dbReference>
<dbReference type="InterPro" id="IPR027417">
    <property type="entry name" value="P-loop_NTPase"/>
</dbReference>
<evidence type="ECO:0008006" key="4">
    <source>
        <dbReference type="Google" id="ProtNLM"/>
    </source>
</evidence>
<dbReference type="Proteomes" id="UP001280121">
    <property type="component" value="Unassembled WGS sequence"/>
</dbReference>
<evidence type="ECO:0000313" key="3">
    <source>
        <dbReference type="Proteomes" id="UP001280121"/>
    </source>
</evidence>
<sequence>MVLSNAFQDEFVFLLSSKTGGCGLNLIGGNRLVLFDPYWNPTYDKQRQMSNEGLQKLFSRSKQITIQHRSEIHENMDRIRCQNHNDGPKSTKGDEEKAKIKNCQSQQEVSNIGGFTELAGCLHKLKSSEKQVGSPMEEDLKSWGHHFYSMSVPDTILQASTGDDVCH</sequence>